<dbReference type="PANTHER" id="PTHR36118:SF1">
    <property type="entry name" value="ION-TRANSLOCATING OXIDOREDUCTASE COMPLEX SUBUNIT G"/>
    <property type="match status" value="1"/>
</dbReference>
<dbReference type="NCBIfam" id="TIGR01947">
    <property type="entry name" value="rnfG"/>
    <property type="match status" value="1"/>
</dbReference>
<dbReference type="GO" id="GO:0009055">
    <property type="term" value="F:electron transfer activity"/>
    <property type="evidence" value="ECO:0007669"/>
    <property type="project" value="InterPro"/>
</dbReference>
<evidence type="ECO:0000256" key="1">
    <source>
        <dbReference type="ARBA" id="ARBA00022448"/>
    </source>
</evidence>
<keyword evidence="4 6" id="KW-0288">FMN</keyword>
<protein>
    <recommendedName>
        <fullName evidence="6">Ion-translocating oxidoreductase complex subunit G</fullName>
        <ecNumber evidence="6">7.-.-.-</ecNumber>
    </recommendedName>
    <alternativeName>
        <fullName evidence="6">Rnf electron transport complex subunit G</fullName>
    </alternativeName>
</protein>
<evidence type="ECO:0000256" key="7">
    <source>
        <dbReference type="SAM" id="MobiDB-lite"/>
    </source>
</evidence>
<evidence type="ECO:0000256" key="8">
    <source>
        <dbReference type="SAM" id="Phobius"/>
    </source>
</evidence>
<dbReference type="HOGENOM" id="CLU_077882_1_0_6"/>
<organism evidence="10 11">
    <name type="scientific">Stutzerimonas stutzeri (strain A1501)</name>
    <name type="common">Pseudomonas stutzeri</name>
    <dbReference type="NCBI Taxonomy" id="379731"/>
    <lineage>
        <taxon>Bacteria</taxon>
        <taxon>Pseudomonadati</taxon>
        <taxon>Pseudomonadota</taxon>
        <taxon>Gammaproteobacteria</taxon>
        <taxon>Pseudomonadales</taxon>
        <taxon>Pseudomonadaceae</taxon>
        <taxon>Stutzerimonas</taxon>
    </lineage>
</organism>
<dbReference type="InterPro" id="IPR010209">
    <property type="entry name" value="Ion_transpt_RnfG/RsxG"/>
</dbReference>
<comment type="cofactor">
    <cofactor evidence="6">
        <name>FMN</name>
        <dbReference type="ChEBI" id="CHEBI:58210"/>
    </cofactor>
</comment>
<dbReference type="Pfam" id="PF04205">
    <property type="entry name" value="FMN_bind"/>
    <property type="match status" value="1"/>
</dbReference>
<evidence type="ECO:0000259" key="9">
    <source>
        <dbReference type="SMART" id="SM00900"/>
    </source>
</evidence>
<dbReference type="InterPro" id="IPR007329">
    <property type="entry name" value="FMN-bd"/>
</dbReference>
<keyword evidence="3 6" id="KW-0285">Flavoprotein</keyword>
<sequence length="228" mass="24840">MNELTQTPPVADGNEPPLTRPGLVETWRERVSYQALSLGLVCALVAVALLLGNQLTHQRIVDAERQDRLAVLRQVLPQALYDNDPLADAFNVEDAELGLIEVYPARRAGQLTATAFQISTVGYGGPIVQFIALDSEGRILGVRVLSHKETPGLADKIEVTRSDWIKAFDGLSLASTPLDQWAVKKDGGQFDQFAGATITPRAIVKGVLRALEFQARQSTAQSNQETRP</sequence>
<dbReference type="RefSeq" id="WP_011912498.1">
    <property type="nucleotide sequence ID" value="NC_009434.1"/>
</dbReference>
<keyword evidence="6 8" id="KW-1133">Transmembrane helix</keyword>
<dbReference type="PIRSF" id="PIRSF006091">
    <property type="entry name" value="E_trnsport_RnfG"/>
    <property type="match status" value="1"/>
</dbReference>
<keyword evidence="6" id="KW-1278">Translocase</keyword>
<feature type="domain" description="FMN-binding" evidence="9">
    <location>
        <begin position="122"/>
        <end position="214"/>
    </location>
</feature>
<reference evidence="10 11" key="1">
    <citation type="journal article" date="2008" name="Proc. Natl. Acad. Sci. U.S.A.">
        <title>Nitrogen fixation island and rhizosphere competence traits in the genome of root-associated Pseudomonas stutzeri A1501.</title>
        <authorList>
            <person name="Yan Y."/>
            <person name="Yang J."/>
            <person name="Dou Y."/>
            <person name="Chen M."/>
            <person name="Ping S."/>
            <person name="Peng J."/>
            <person name="Lu W."/>
            <person name="Zhang W."/>
            <person name="Yao Z."/>
            <person name="Li H."/>
            <person name="Liu W."/>
            <person name="He S."/>
            <person name="Geng L."/>
            <person name="Zhang X."/>
            <person name="Yang F."/>
            <person name="Yu H."/>
            <person name="Zhan Y."/>
            <person name="Li D."/>
            <person name="Lin Z."/>
            <person name="Wang Y."/>
            <person name="Elmerich C."/>
            <person name="Lin M."/>
            <person name="Jin Q."/>
        </authorList>
    </citation>
    <scope>NUCLEOTIDE SEQUENCE [LARGE SCALE GENOMIC DNA]</scope>
    <source>
        <strain evidence="10 11">A1501</strain>
    </source>
</reference>
<evidence type="ECO:0000256" key="4">
    <source>
        <dbReference type="ARBA" id="ARBA00022643"/>
    </source>
</evidence>
<keyword evidence="11" id="KW-1185">Reference proteome</keyword>
<comment type="subcellular location">
    <subcellularLocation>
        <location evidence="6">Cell inner membrane</location>
        <topology evidence="6">Single-pass membrane protein</topology>
    </subcellularLocation>
</comment>
<keyword evidence="5 6" id="KW-0249">Electron transport</keyword>
<dbReference type="GO" id="GO:0010181">
    <property type="term" value="F:FMN binding"/>
    <property type="evidence" value="ECO:0007669"/>
    <property type="project" value="InterPro"/>
</dbReference>
<dbReference type="SMART" id="SM00900">
    <property type="entry name" value="FMN_bind"/>
    <property type="match status" value="1"/>
</dbReference>
<keyword evidence="2 6" id="KW-0597">Phosphoprotein</keyword>
<dbReference type="GO" id="GO:0022900">
    <property type="term" value="P:electron transport chain"/>
    <property type="evidence" value="ECO:0007669"/>
    <property type="project" value="UniProtKB-UniRule"/>
</dbReference>
<feature type="transmembrane region" description="Helical" evidence="8">
    <location>
        <begin position="31"/>
        <end position="51"/>
    </location>
</feature>
<dbReference type="KEGG" id="psa:PST_1319"/>
<accession>A4VJ63</accession>
<evidence type="ECO:0000256" key="5">
    <source>
        <dbReference type="ARBA" id="ARBA00022982"/>
    </source>
</evidence>
<dbReference type="NCBIfam" id="NF002519">
    <property type="entry name" value="PRK01908.1"/>
    <property type="match status" value="1"/>
</dbReference>
<dbReference type="HAMAP" id="MF_00479">
    <property type="entry name" value="RsxG_RnfG"/>
    <property type="match status" value="1"/>
</dbReference>
<evidence type="ECO:0000256" key="2">
    <source>
        <dbReference type="ARBA" id="ARBA00022553"/>
    </source>
</evidence>
<keyword evidence="6" id="KW-0997">Cell inner membrane</keyword>
<dbReference type="EMBL" id="CP000304">
    <property type="protein sequence ID" value="ABP79014.1"/>
    <property type="molecule type" value="Genomic_DNA"/>
</dbReference>
<proteinExistence type="inferred from homology"/>
<evidence type="ECO:0000256" key="6">
    <source>
        <dbReference type="HAMAP-Rule" id="MF_00479"/>
    </source>
</evidence>
<dbReference type="GO" id="GO:0005886">
    <property type="term" value="C:plasma membrane"/>
    <property type="evidence" value="ECO:0007669"/>
    <property type="project" value="UniProtKB-SubCell"/>
</dbReference>
<evidence type="ECO:0000313" key="11">
    <source>
        <dbReference type="Proteomes" id="UP000000233"/>
    </source>
</evidence>
<keyword evidence="6 8" id="KW-0812">Transmembrane</keyword>
<feature type="region of interest" description="Disordered" evidence="7">
    <location>
        <begin position="1"/>
        <end position="20"/>
    </location>
</feature>
<dbReference type="Proteomes" id="UP000000233">
    <property type="component" value="Chromosome"/>
</dbReference>
<comment type="similarity">
    <text evidence="6">Belongs to the RnfG family.</text>
</comment>
<name>A4VJ63_STUS1</name>
<keyword evidence="1 6" id="KW-0813">Transport</keyword>
<comment type="function">
    <text evidence="6">Part of a membrane-bound complex that couples electron transfer with translocation of ions across the membrane.</text>
</comment>
<dbReference type="eggNOG" id="COG4659">
    <property type="taxonomic scope" value="Bacteria"/>
</dbReference>
<gene>
    <name evidence="6 10" type="primary">rnfG</name>
    <name evidence="10" type="ordered locus">PST_1319</name>
</gene>
<keyword evidence="6" id="KW-1003">Cell membrane</keyword>
<comment type="subunit">
    <text evidence="6">The complex is composed of six subunits: RnfA, RnfB, RnfC, RnfD, RnfE and RnfG.</text>
</comment>
<feature type="modified residue" description="FMN phosphoryl threonine" evidence="6">
    <location>
        <position position="197"/>
    </location>
</feature>
<dbReference type="EC" id="7.-.-.-" evidence="6"/>
<evidence type="ECO:0000256" key="3">
    <source>
        <dbReference type="ARBA" id="ARBA00022630"/>
    </source>
</evidence>
<dbReference type="PANTHER" id="PTHR36118">
    <property type="entry name" value="ION-TRANSLOCATING OXIDOREDUCTASE COMPLEX SUBUNIT G"/>
    <property type="match status" value="1"/>
</dbReference>
<evidence type="ECO:0000313" key="10">
    <source>
        <dbReference type="EMBL" id="ABP79014.1"/>
    </source>
</evidence>
<keyword evidence="6 8" id="KW-0472">Membrane</keyword>
<dbReference type="AlphaFoldDB" id="A4VJ63"/>